<dbReference type="GeneID" id="17041034"/>
<organism evidence="2 3">
    <name type="scientific">Coccomyxa subellipsoidea (strain C-169)</name>
    <name type="common">Green microalga</name>
    <dbReference type="NCBI Taxonomy" id="574566"/>
    <lineage>
        <taxon>Eukaryota</taxon>
        <taxon>Viridiplantae</taxon>
        <taxon>Chlorophyta</taxon>
        <taxon>core chlorophytes</taxon>
        <taxon>Trebouxiophyceae</taxon>
        <taxon>Trebouxiophyceae incertae sedis</taxon>
        <taxon>Coccomyxaceae</taxon>
        <taxon>Coccomyxa</taxon>
        <taxon>Coccomyxa subellipsoidea</taxon>
    </lineage>
</organism>
<dbReference type="EMBL" id="AGSI01000008">
    <property type="protein sequence ID" value="EIE23046.1"/>
    <property type="molecule type" value="Genomic_DNA"/>
</dbReference>
<gene>
    <name evidence="2" type="ORF">COCSUDRAFT_63428</name>
</gene>
<proteinExistence type="predicted"/>
<feature type="region of interest" description="Disordered" evidence="1">
    <location>
        <begin position="1"/>
        <end position="69"/>
    </location>
</feature>
<reference evidence="2 3" key="1">
    <citation type="journal article" date="2012" name="Genome Biol.">
        <title>The genome of the polar eukaryotic microalga coccomyxa subellipsoidea reveals traits of cold adaptation.</title>
        <authorList>
            <person name="Blanc G."/>
            <person name="Agarkova I."/>
            <person name="Grimwood J."/>
            <person name="Kuo A."/>
            <person name="Brueggeman A."/>
            <person name="Dunigan D."/>
            <person name="Gurnon J."/>
            <person name="Ladunga I."/>
            <person name="Lindquist E."/>
            <person name="Lucas S."/>
            <person name="Pangilinan J."/>
            <person name="Proschold T."/>
            <person name="Salamov A."/>
            <person name="Schmutz J."/>
            <person name="Weeks D."/>
            <person name="Yamada T."/>
            <person name="Claverie J.M."/>
            <person name="Grigoriev I."/>
            <person name="Van Etten J."/>
            <person name="Lomsadze A."/>
            <person name="Borodovsky M."/>
        </authorList>
    </citation>
    <scope>NUCLEOTIDE SEQUENCE [LARGE SCALE GENOMIC DNA]</scope>
    <source>
        <strain evidence="2 3">C-169</strain>
    </source>
</reference>
<evidence type="ECO:0000313" key="2">
    <source>
        <dbReference type="EMBL" id="EIE23046.1"/>
    </source>
</evidence>
<accession>I0YXC7</accession>
<comment type="caution">
    <text evidence="2">The sequence shown here is derived from an EMBL/GenBank/DDBJ whole genome shotgun (WGS) entry which is preliminary data.</text>
</comment>
<name>I0YXC7_COCSC</name>
<dbReference type="Proteomes" id="UP000007264">
    <property type="component" value="Unassembled WGS sequence"/>
</dbReference>
<dbReference type="AlphaFoldDB" id="I0YXC7"/>
<evidence type="ECO:0000256" key="1">
    <source>
        <dbReference type="SAM" id="MobiDB-lite"/>
    </source>
</evidence>
<protein>
    <submittedName>
        <fullName evidence="2">Uncharacterized protein</fullName>
    </submittedName>
</protein>
<feature type="compositionally biased region" description="Basic and acidic residues" evidence="1">
    <location>
        <begin position="1"/>
        <end position="13"/>
    </location>
</feature>
<dbReference type="RefSeq" id="XP_005647590.1">
    <property type="nucleotide sequence ID" value="XM_005647533.1"/>
</dbReference>
<sequence>MAEHRTDHKKETGQKVTLYLPKGGSQGYRKIPSGACKQRRPGQSLRRARLRSRKAAGSWRAAAGTCRGR</sequence>
<keyword evidence="3" id="KW-1185">Reference proteome</keyword>
<evidence type="ECO:0000313" key="3">
    <source>
        <dbReference type="Proteomes" id="UP000007264"/>
    </source>
</evidence>
<dbReference type="KEGG" id="csl:COCSUDRAFT_63428"/>